<gene>
    <name evidence="2" type="ORF">E6K80_11585</name>
</gene>
<evidence type="ECO:0000256" key="1">
    <source>
        <dbReference type="SAM" id="Phobius"/>
    </source>
</evidence>
<dbReference type="AlphaFoldDB" id="A0A538U0S2"/>
<feature type="transmembrane region" description="Helical" evidence="1">
    <location>
        <begin position="20"/>
        <end position="43"/>
    </location>
</feature>
<accession>A0A538U0S2</accession>
<reference evidence="2 3" key="1">
    <citation type="journal article" date="2019" name="Nat. Microbiol.">
        <title>Mediterranean grassland soil C-N compound turnover is dependent on rainfall and depth, and is mediated by genomically divergent microorganisms.</title>
        <authorList>
            <person name="Diamond S."/>
            <person name="Andeer P.F."/>
            <person name="Li Z."/>
            <person name="Crits-Christoph A."/>
            <person name="Burstein D."/>
            <person name="Anantharaman K."/>
            <person name="Lane K.R."/>
            <person name="Thomas B.C."/>
            <person name="Pan C."/>
            <person name="Northen T.R."/>
            <person name="Banfield J.F."/>
        </authorList>
    </citation>
    <scope>NUCLEOTIDE SEQUENCE [LARGE SCALE GENOMIC DNA]</scope>
    <source>
        <strain evidence="2">WS_10</strain>
    </source>
</reference>
<evidence type="ECO:0000313" key="2">
    <source>
        <dbReference type="EMBL" id="TMQ69463.1"/>
    </source>
</evidence>
<feature type="transmembrane region" description="Helical" evidence="1">
    <location>
        <begin position="241"/>
        <end position="262"/>
    </location>
</feature>
<keyword evidence="1" id="KW-0472">Membrane</keyword>
<feature type="non-terminal residue" evidence="2">
    <location>
        <position position="337"/>
    </location>
</feature>
<name>A0A538U0S2_UNCEI</name>
<dbReference type="EMBL" id="VBPA01000295">
    <property type="protein sequence ID" value="TMQ69463.1"/>
    <property type="molecule type" value="Genomic_DNA"/>
</dbReference>
<proteinExistence type="predicted"/>
<dbReference type="PROSITE" id="PS51257">
    <property type="entry name" value="PROKAR_LIPOPROTEIN"/>
    <property type="match status" value="1"/>
</dbReference>
<feature type="transmembrane region" description="Helical" evidence="1">
    <location>
        <begin position="140"/>
        <end position="158"/>
    </location>
</feature>
<feature type="transmembrane region" description="Helical" evidence="1">
    <location>
        <begin position="296"/>
        <end position="317"/>
    </location>
</feature>
<organism evidence="2 3">
    <name type="scientific">Eiseniibacteriota bacterium</name>
    <dbReference type="NCBI Taxonomy" id="2212470"/>
    <lineage>
        <taxon>Bacteria</taxon>
        <taxon>Candidatus Eiseniibacteriota</taxon>
    </lineage>
</organism>
<protein>
    <submittedName>
        <fullName evidence="2">Uncharacterized protein</fullName>
    </submittedName>
</protein>
<feature type="transmembrane region" description="Helical" evidence="1">
    <location>
        <begin position="109"/>
        <end position="128"/>
    </location>
</feature>
<evidence type="ECO:0000313" key="3">
    <source>
        <dbReference type="Proteomes" id="UP000319836"/>
    </source>
</evidence>
<feature type="transmembrane region" description="Helical" evidence="1">
    <location>
        <begin position="209"/>
        <end position="229"/>
    </location>
</feature>
<feature type="transmembrane region" description="Helical" evidence="1">
    <location>
        <begin position="170"/>
        <end position="189"/>
    </location>
</feature>
<keyword evidence="1" id="KW-1133">Transmembrane helix</keyword>
<sequence length="337" mass="36107">MDSRHRSNGPEALPSAPASLRYAVLVCGGYACLVGLVALLGWFTANVMLQSFFAGGITIKTNTAICLLLSGLSLPASLVEHLSGWNLGFDQLLFREAPGAMATASPNRMGVPGSICFPLLGAALLLLGRPSRNGHARYQLFALSAMTITLVPLLGYLFDVHELFGVARYTGIALHTAISLALLGLGILFARPDVGLMRRVMADDGGGLLIRRMLPIAILLPIVLGWLRIAGQELGLFGNEFGRILLIVSFILAFSGLIWWMGGVLAQRSPGRHESAPRGAEPRVTAELVRTRFHEVATAGFVLTMAVLILGAGFGYLNSRRLIDNDRLVEHSEVVIA</sequence>
<keyword evidence="1" id="KW-0812">Transmembrane</keyword>
<dbReference type="Proteomes" id="UP000319836">
    <property type="component" value="Unassembled WGS sequence"/>
</dbReference>
<comment type="caution">
    <text evidence="2">The sequence shown here is derived from an EMBL/GenBank/DDBJ whole genome shotgun (WGS) entry which is preliminary data.</text>
</comment>